<dbReference type="InterPro" id="IPR022123">
    <property type="entry name" value="DUF3658"/>
</dbReference>
<evidence type="ECO:0000313" key="3">
    <source>
        <dbReference type="EMBL" id="KYG26054.1"/>
    </source>
</evidence>
<gene>
    <name evidence="3" type="ORF">AZF04_13290</name>
</gene>
<organism evidence="3 4">
    <name type="scientific">Alkalihalobacillus trypoxylicola</name>
    <dbReference type="NCBI Taxonomy" id="519424"/>
    <lineage>
        <taxon>Bacteria</taxon>
        <taxon>Bacillati</taxon>
        <taxon>Bacillota</taxon>
        <taxon>Bacilli</taxon>
        <taxon>Bacillales</taxon>
        <taxon>Bacillaceae</taxon>
        <taxon>Alkalihalobacillus</taxon>
    </lineage>
</organism>
<dbReference type="Pfam" id="PF12395">
    <property type="entry name" value="DUF3658"/>
    <property type="match status" value="1"/>
</dbReference>
<evidence type="ECO:0000313" key="4">
    <source>
        <dbReference type="Proteomes" id="UP000075806"/>
    </source>
</evidence>
<dbReference type="Proteomes" id="UP000075806">
    <property type="component" value="Unassembled WGS sequence"/>
</dbReference>
<evidence type="ECO:0008006" key="5">
    <source>
        <dbReference type="Google" id="ProtNLM"/>
    </source>
</evidence>
<keyword evidence="4" id="KW-1185">Reference proteome</keyword>
<name>A0A162CQT4_9BACI</name>
<dbReference type="InterPro" id="IPR014973">
    <property type="entry name" value="DUF1835"/>
</dbReference>
<comment type="caution">
    <text evidence="3">The sequence shown here is derived from an EMBL/GenBank/DDBJ whole genome shotgun (WGS) entry which is preliminary data.</text>
</comment>
<dbReference type="AlphaFoldDB" id="A0A162CQT4"/>
<sequence length="348" mass="40868">MIENLKSLITNTEDSETKTILFQILIRIKMLEDNQLSEKQLSGDLLKIYKDFLKYKTSTNLKSYDYDKDAVHIVFGGTQAGSIAQMLKNQNLLEREAVISFDERFSIGPIWNLHENEGIQHRSDWIVNHINLENEQLEDYQETFIKKIDEIKSIETKAKIVIWVGDNAHEQTALLYILYTLKNHSNEIQCIHATKDYQEIQPGDTHVPLHIGEMLPESLSIIYDLHKNSPALSAEEKKVYEDNWEYLATKTEVLRIWSKQRIQHVAENYYDDDILAVISHLHNEQKEKDFIKASRIIGELLGCIEQDIGDLYFEYRMRMLLFQGMLEIKGVPKAWRYYSVRKKEYADY</sequence>
<dbReference type="OrthoDB" id="343110at2"/>
<dbReference type="Pfam" id="PF08874">
    <property type="entry name" value="DUF1835"/>
    <property type="match status" value="1"/>
</dbReference>
<dbReference type="EMBL" id="LTAO01000039">
    <property type="protein sequence ID" value="KYG26054.1"/>
    <property type="molecule type" value="Genomic_DNA"/>
</dbReference>
<evidence type="ECO:0000259" key="2">
    <source>
        <dbReference type="Pfam" id="PF12395"/>
    </source>
</evidence>
<feature type="domain" description="DUF3658" evidence="2">
    <location>
        <begin position="228"/>
        <end position="338"/>
    </location>
</feature>
<dbReference type="RefSeq" id="WP_061950231.1">
    <property type="nucleotide sequence ID" value="NZ_LTAO01000039.1"/>
</dbReference>
<dbReference type="STRING" id="519424.AZF04_13290"/>
<proteinExistence type="predicted"/>
<accession>A0A162CQT4</accession>
<protein>
    <recommendedName>
        <fullName evidence="5">DUF1835 domain-containing protein</fullName>
    </recommendedName>
</protein>
<reference evidence="3" key="1">
    <citation type="submission" date="2016-02" db="EMBL/GenBank/DDBJ databases">
        <title>Genome sequence of Bacillus trypoxylicola KCTC 13244(T).</title>
        <authorList>
            <person name="Jeong H."/>
            <person name="Park S.-H."/>
            <person name="Choi S.-K."/>
        </authorList>
    </citation>
    <scope>NUCLEOTIDE SEQUENCE [LARGE SCALE GENOMIC DNA]</scope>
    <source>
        <strain evidence="3">KCTC 13244</strain>
    </source>
</reference>
<evidence type="ECO:0000259" key="1">
    <source>
        <dbReference type="Pfam" id="PF08874"/>
    </source>
</evidence>
<feature type="domain" description="DUF1835" evidence="1">
    <location>
        <begin position="71"/>
        <end position="191"/>
    </location>
</feature>